<name>A0A822XG39_NELNU</name>
<sequence>MNGGSGASQMTNEKLVGTNYQYWRLCMEAYLQGHDLWDLVTGDDTLPDDTLQLVNARRKWKLKSGKALFALKTSISKEYIDHVRKLDSPKEIWDTLERSFTQKNTM</sequence>
<organism evidence="1 2">
    <name type="scientific">Nelumbo nucifera</name>
    <name type="common">Sacred lotus</name>
    <dbReference type="NCBI Taxonomy" id="4432"/>
    <lineage>
        <taxon>Eukaryota</taxon>
        <taxon>Viridiplantae</taxon>
        <taxon>Streptophyta</taxon>
        <taxon>Embryophyta</taxon>
        <taxon>Tracheophyta</taxon>
        <taxon>Spermatophyta</taxon>
        <taxon>Magnoliopsida</taxon>
        <taxon>Proteales</taxon>
        <taxon>Nelumbonaceae</taxon>
        <taxon>Nelumbo</taxon>
    </lineage>
</organism>
<dbReference type="AlphaFoldDB" id="A0A822XG39"/>
<proteinExistence type="predicted"/>
<dbReference type="EMBL" id="DUZY01000001">
    <property type="protein sequence ID" value="DAD19360.1"/>
    <property type="molecule type" value="Genomic_DNA"/>
</dbReference>
<reference evidence="1 2" key="1">
    <citation type="journal article" date="2020" name="Mol. Biol. Evol.">
        <title>Distinct Expression and Methylation Patterns for Genes with Different Fates following a Single Whole-Genome Duplication in Flowering Plants.</title>
        <authorList>
            <person name="Shi T."/>
            <person name="Rahmani R.S."/>
            <person name="Gugger P.F."/>
            <person name="Wang M."/>
            <person name="Li H."/>
            <person name="Zhang Y."/>
            <person name="Li Z."/>
            <person name="Wang Q."/>
            <person name="Van de Peer Y."/>
            <person name="Marchal K."/>
            <person name="Chen J."/>
        </authorList>
    </citation>
    <scope>NUCLEOTIDE SEQUENCE [LARGE SCALE GENOMIC DNA]</scope>
    <source>
        <tissue evidence="1">Leaf</tissue>
    </source>
</reference>
<keyword evidence="2" id="KW-1185">Reference proteome</keyword>
<evidence type="ECO:0008006" key="3">
    <source>
        <dbReference type="Google" id="ProtNLM"/>
    </source>
</evidence>
<accession>A0A822XG39</accession>
<comment type="caution">
    <text evidence="1">The sequence shown here is derived from an EMBL/GenBank/DDBJ whole genome shotgun (WGS) entry which is preliminary data.</text>
</comment>
<protein>
    <recommendedName>
        <fullName evidence="3">DUF4219 domain-containing protein</fullName>
    </recommendedName>
</protein>
<gene>
    <name evidence="1" type="ORF">HUJ06_020823</name>
</gene>
<dbReference type="Proteomes" id="UP000607653">
    <property type="component" value="Unassembled WGS sequence"/>
</dbReference>
<evidence type="ECO:0000313" key="1">
    <source>
        <dbReference type="EMBL" id="DAD19360.1"/>
    </source>
</evidence>
<dbReference type="PANTHER" id="PTHR47481">
    <property type="match status" value="1"/>
</dbReference>
<dbReference type="Pfam" id="PF14223">
    <property type="entry name" value="Retrotran_gag_2"/>
    <property type="match status" value="1"/>
</dbReference>
<dbReference type="PANTHER" id="PTHR47481:SF36">
    <property type="entry name" value="CCHC-TYPE DOMAIN-CONTAINING PROTEIN"/>
    <property type="match status" value="1"/>
</dbReference>
<evidence type="ECO:0000313" key="2">
    <source>
        <dbReference type="Proteomes" id="UP000607653"/>
    </source>
</evidence>